<dbReference type="RefSeq" id="WP_382360268.1">
    <property type="nucleotide sequence ID" value="NZ_JBHLWV010000006.1"/>
</dbReference>
<protein>
    <submittedName>
        <fullName evidence="1">Uncharacterized protein</fullName>
    </submittedName>
</protein>
<comment type="caution">
    <text evidence="1">The sequence shown here is derived from an EMBL/GenBank/DDBJ whole genome shotgun (WGS) entry which is preliminary data.</text>
</comment>
<dbReference type="Proteomes" id="UP001589783">
    <property type="component" value="Unassembled WGS sequence"/>
</dbReference>
<evidence type="ECO:0000313" key="2">
    <source>
        <dbReference type="Proteomes" id="UP001589783"/>
    </source>
</evidence>
<accession>A0ABV6H476</accession>
<reference evidence="1 2" key="1">
    <citation type="submission" date="2024-09" db="EMBL/GenBank/DDBJ databases">
        <authorList>
            <person name="Sun Q."/>
            <person name="Mori K."/>
        </authorList>
    </citation>
    <scope>NUCLEOTIDE SEQUENCE [LARGE SCALE GENOMIC DNA]</scope>
    <source>
        <strain evidence="1 2">CCM 7957</strain>
    </source>
</reference>
<proteinExistence type="predicted"/>
<organism evidence="1 2">
    <name type="scientific">Gordonia phosphorivorans</name>
    <dbReference type="NCBI Taxonomy" id="1056982"/>
    <lineage>
        <taxon>Bacteria</taxon>
        <taxon>Bacillati</taxon>
        <taxon>Actinomycetota</taxon>
        <taxon>Actinomycetes</taxon>
        <taxon>Mycobacteriales</taxon>
        <taxon>Gordoniaceae</taxon>
        <taxon>Gordonia</taxon>
    </lineage>
</organism>
<name>A0ABV6H476_9ACTN</name>
<dbReference type="EMBL" id="JBHLWV010000006">
    <property type="protein sequence ID" value="MFC0313667.1"/>
    <property type="molecule type" value="Genomic_DNA"/>
</dbReference>
<sequence length="93" mass="10778">MKKHTEPTQSRPPAREQVIDTHHYEAGCRNPHRWRYASTIAPRQIFPIYFQRLADAKRYDAQTAAALGCLPGMTTMRIEEWDGQAWRPLADTP</sequence>
<gene>
    <name evidence="1" type="ORF">ACFFJD_02210</name>
</gene>
<evidence type="ECO:0000313" key="1">
    <source>
        <dbReference type="EMBL" id="MFC0313667.1"/>
    </source>
</evidence>
<keyword evidence="2" id="KW-1185">Reference proteome</keyword>